<feature type="signal peptide" evidence="2">
    <location>
        <begin position="1"/>
        <end position="16"/>
    </location>
</feature>
<comment type="caution">
    <text evidence="4">The sequence shown here is derived from an EMBL/GenBank/DDBJ whole genome shotgun (WGS) entry which is preliminary data.</text>
</comment>
<keyword evidence="7" id="KW-1185">Reference proteome</keyword>
<evidence type="ECO:0000313" key="7">
    <source>
        <dbReference type="Proteomes" id="UP000198319"/>
    </source>
</evidence>
<evidence type="ECO:0000313" key="4">
    <source>
        <dbReference type="EMBL" id="OHT43872.1"/>
    </source>
</evidence>
<evidence type="ECO:0000256" key="2">
    <source>
        <dbReference type="SAM" id="SignalP"/>
    </source>
</evidence>
<reference evidence="6" key="2">
    <citation type="submission" date="2016-09" db="EMBL/GenBank/DDBJ databases">
        <authorList>
            <person name="Chen S."/>
            <person name="Walker E."/>
        </authorList>
    </citation>
    <scope>NUCLEOTIDE SEQUENCE [LARGE SCALE GENOMIC DNA]</scope>
    <source>
        <strain evidence="6">MSU</strain>
    </source>
</reference>
<dbReference type="Pfam" id="PF19404">
    <property type="entry name" value="DUF5977"/>
    <property type="match status" value="5"/>
</dbReference>
<sequence>MKGFLLFLLLSFKISAQNSPQSEPKIIPPSPTAYELGRYGQTDVGTFTGTPNISVPIYTYKTKNISIPITLNYNSNGIQVDQMETNVGLGWNLNTGGIINRVVRGKADEDRSNPISEDMHCTDSFFTYLENNQFNDMQPDMYSYNFQGQSGQFVFDNNGKAVIVTQNNLKIERLGINIQSGFKITTEDGVEYYFNETESSTWENVEAPQTVVTGWYLTKIIHPEGDVVNFTYKSSTYSFISNISESFGIEISRVNCGERAATAPENYSENHLNVMGKTIEAISSSDPQFGRVHFQLTENPNITGNFLISSITVFNAGQNIIEKANFSYLFTPNKRIFLKECTFNDPSKKYGFEYEMPNDLVARLSSQRDLWGYYNGKPGTYPDATIHKDLYPKTDRIKNALTNRSSGDKRPYAEYAKKGILKRIVYPTKGYNEFEYESNSVWGTVISPCEPETQNSWFYNPGYSWEQKTETYVFENKTDYEAQIQARVFFNDYEFTEGTFPAGELAITVKVENLTQPTVLDQNLIFYAHEHNKPRTQSFTFLKNNTYRVTLLFTPEPKTTAQVTYTYCKGGGIESKANIPVAGLRIAKISSFDAPANIVDVKHYYYGKKESPLVSTGTEGIKPNILTFNEVRRFCAPPSVQFPFGEVDKTVFMNINVNSIYPLYRSMGNNSTTYENVTVSHGGPNFENGGEEFQYYISADIPPYLCLDSHLSSAPWTNLSWDNGLLHRKRTFNNRLIDVNTVENQYKLENQYTRKVPGIATDIRYNSLYNFPSPNYRNIEHLNISKYTTNSYWFYLESESNTQYDSEGQNPVTTLTKYKYNNPSHLKLSSQTVTNSLNEQLETKFFYPQDPEMANEPFRNELISKNMIGKVLDTQTLKKGVKLSEQKTVYDKSTATGNLLLPKLVYANKGLNIIDLNSDKKIIYNQYDTNGNILQYTIESGTPVAIIWGYNKSQPIAKIENATYTELEALPGFGAGFTIVTSLSAAQESTLRNNLPEAMVTTYTYTPLVGITSVTDPKGITSYYTYDTFGRLQYVKDQNLNVLQKYCYNYKGQLADCGKLNEANPVSFKNSTQSKAFTRDNCAPGGTPATVLYIVAAGTHSSDVSQADADAKAWQQINANGQAFANNDQNAKCKFWNTAQSRQFTRSNCAAGGIPQSAWYTVAAGTYSSDVSQAMADNEALRIVNANGEAFANDNKNAKCIFKSAAIAPQNFQKTDCSIGGAGSYVSYSLPYGAAQSEISQADADSEAWKKFQAEGPINANTHGDCTFRSAAISGSFQKNSCTGGAIGSYENYALPEGAVTLKTSQAHVDSEAGKKLNTEGLSNANAKGQCVFYSNYAQRYIRRSYCPPGMNGTEVLYSVPAKKYSSLLSQADADRQAEDEINNQGQGYADRTGQCNEGAIEEK</sequence>
<organism evidence="4 6">
    <name type="scientific">Flavobacterium tructae</name>
    <dbReference type="NCBI Taxonomy" id="1114873"/>
    <lineage>
        <taxon>Bacteria</taxon>
        <taxon>Pseudomonadati</taxon>
        <taxon>Bacteroidota</taxon>
        <taxon>Flavobacteriia</taxon>
        <taxon>Flavobacteriales</taxon>
        <taxon>Flavobacteriaceae</taxon>
        <taxon>Flavobacterium</taxon>
    </lineage>
</organism>
<dbReference type="STRING" id="1278819.BHE19_16155"/>
<feature type="domain" description="DUF5977" evidence="3">
    <location>
        <begin position="1068"/>
        <end position="1133"/>
    </location>
</feature>
<feature type="domain" description="DUF5977" evidence="3">
    <location>
        <begin position="1268"/>
        <end position="1332"/>
    </location>
</feature>
<protein>
    <recommendedName>
        <fullName evidence="3">DUF5977 domain-containing protein</fullName>
    </recommendedName>
</protein>
<gene>
    <name evidence="5" type="ORF">B0A71_03665</name>
    <name evidence="4" type="ORF">BHE19_16155</name>
</gene>
<proteinExistence type="predicted"/>
<feature type="chain" id="PRO_5010225697" description="DUF5977 domain-containing protein" evidence="2">
    <location>
        <begin position="17"/>
        <end position="1404"/>
    </location>
</feature>
<keyword evidence="2" id="KW-0732">Signal</keyword>
<reference evidence="5 7" key="3">
    <citation type="submission" date="2016-11" db="EMBL/GenBank/DDBJ databases">
        <title>Whole genomes of Flavobacteriaceae.</title>
        <authorList>
            <person name="Stine C."/>
            <person name="Li C."/>
            <person name="Tadesse D."/>
        </authorList>
    </citation>
    <scope>NUCLEOTIDE SEQUENCE [LARGE SCALE GENOMIC DNA]</scope>
    <source>
        <strain evidence="5 7">ATCC BAA-2541</strain>
    </source>
</reference>
<feature type="domain" description="DUF5977" evidence="3">
    <location>
        <begin position="1135"/>
        <end position="1200"/>
    </location>
</feature>
<evidence type="ECO:0000313" key="6">
    <source>
        <dbReference type="Proteomes" id="UP000180252"/>
    </source>
</evidence>
<dbReference type="Proteomes" id="UP000180252">
    <property type="component" value="Unassembled WGS sequence"/>
</dbReference>
<dbReference type="InterPro" id="IPR046020">
    <property type="entry name" value="DUF5977"/>
</dbReference>
<evidence type="ECO:0000256" key="1">
    <source>
        <dbReference type="SAM" id="MobiDB-lite"/>
    </source>
</evidence>
<feature type="region of interest" description="Disordered" evidence="1">
    <location>
        <begin position="1371"/>
        <end position="1404"/>
    </location>
</feature>
<evidence type="ECO:0000313" key="5">
    <source>
        <dbReference type="EMBL" id="OXB21614.1"/>
    </source>
</evidence>
<evidence type="ECO:0000259" key="3">
    <source>
        <dbReference type="Pfam" id="PF19404"/>
    </source>
</evidence>
<feature type="domain" description="DUF5977" evidence="3">
    <location>
        <begin position="1205"/>
        <end position="1267"/>
    </location>
</feature>
<feature type="domain" description="DUF5977" evidence="3">
    <location>
        <begin position="1333"/>
        <end position="1397"/>
    </location>
</feature>
<accession>A0A1S1IZW2</accession>
<dbReference type="EMBL" id="MUHG01000003">
    <property type="protein sequence ID" value="OXB21614.1"/>
    <property type="molecule type" value="Genomic_DNA"/>
</dbReference>
<name>A0A1S1IZW2_9FLAO</name>
<dbReference type="Gene3D" id="2.180.10.10">
    <property type="entry name" value="RHS repeat-associated core"/>
    <property type="match status" value="1"/>
</dbReference>
<reference evidence="4" key="1">
    <citation type="submission" date="2016-09" db="EMBL/GenBank/DDBJ databases">
        <authorList>
            <person name="Capua I."/>
            <person name="De Benedictis P."/>
            <person name="Joannis T."/>
            <person name="Lombin L.H."/>
            <person name="Cattoli G."/>
        </authorList>
    </citation>
    <scope>NUCLEOTIDE SEQUENCE [LARGE SCALE GENOMIC DNA]</scope>
    <source>
        <strain evidence="4">MSU</strain>
    </source>
</reference>
<dbReference type="EMBL" id="MIKE01000026">
    <property type="protein sequence ID" value="OHT43872.1"/>
    <property type="molecule type" value="Genomic_DNA"/>
</dbReference>
<dbReference type="Proteomes" id="UP000198319">
    <property type="component" value="Unassembled WGS sequence"/>
</dbReference>